<evidence type="ECO:0000313" key="2">
    <source>
        <dbReference type="Proteomes" id="UP000076798"/>
    </source>
</evidence>
<gene>
    <name evidence="1" type="ORF">SISSUDRAFT_1054055</name>
</gene>
<protein>
    <submittedName>
        <fullName evidence="1">Uncharacterized protein</fullName>
    </submittedName>
</protein>
<sequence>MSSSSTALLSNGAAAASLKIPKATLISHSSQGLASLTPEDLPHIRKRKWPRKEAKLPQTRQRTNRLLSCPKEGFVCDPSCTPLHLPRLPIDVKNLLGEVLYKIIGQTLRTSNVPHHRLEDFLHQKGLVLINWPYQIPAFFAKGTAAFTPDESILLLKACLHPNPASRVQLISRHHFPSDRHPGYISYVSSYHQNPRRREIVDEDHNIKVKISPEPLVVHYQPGRCPCHLSTCKPIDFSPFIDFQIEDEGNIDTIIGITPLSPTIKRPRKDSDSAVKL</sequence>
<organism evidence="1 2">
    <name type="scientific">Sistotremastrum suecicum HHB10207 ss-3</name>
    <dbReference type="NCBI Taxonomy" id="1314776"/>
    <lineage>
        <taxon>Eukaryota</taxon>
        <taxon>Fungi</taxon>
        <taxon>Dikarya</taxon>
        <taxon>Basidiomycota</taxon>
        <taxon>Agaricomycotina</taxon>
        <taxon>Agaricomycetes</taxon>
        <taxon>Sistotremastrales</taxon>
        <taxon>Sistotremastraceae</taxon>
        <taxon>Sistotremastrum</taxon>
    </lineage>
</organism>
<dbReference type="EMBL" id="KV428232">
    <property type="protein sequence ID" value="KZT33569.1"/>
    <property type="molecule type" value="Genomic_DNA"/>
</dbReference>
<name>A0A165YSU8_9AGAM</name>
<accession>A0A165YSU8</accession>
<evidence type="ECO:0000313" key="1">
    <source>
        <dbReference type="EMBL" id="KZT33569.1"/>
    </source>
</evidence>
<keyword evidence="2" id="KW-1185">Reference proteome</keyword>
<reference evidence="1 2" key="1">
    <citation type="journal article" date="2016" name="Mol. Biol. Evol.">
        <title>Comparative Genomics of Early-Diverging Mushroom-Forming Fungi Provides Insights into the Origins of Lignocellulose Decay Capabilities.</title>
        <authorList>
            <person name="Nagy L.G."/>
            <person name="Riley R."/>
            <person name="Tritt A."/>
            <person name="Adam C."/>
            <person name="Daum C."/>
            <person name="Floudas D."/>
            <person name="Sun H."/>
            <person name="Yadav J.S."/>
            <person name="Pangilinan J."/>
            <person name="Larsson K.H."/>
            <person name="Matsuura K."/>
            <person name="Barry K."/>
            <person name="Labutti K."/>
            <person name="Kuo R."/>
            <person name="Ohm R.A."/>
            <person name="Bhattacharya S.S."/>
            <person name="Shirouzu T."/>
            <person name="Yoshinaga Y."/>
            <person name="Martin F.M."/>
            <person name="Grigoriev I.V."/>
            <person name="Hibbett D.S."/>
        </authorList>
    </citation>
    <scope>NUCLEOTIDE SEQUENCE [LARGE SCALE GENOMIC DNA]</scope>
    <source>
        <strain evidence="1 2">HHB10207 ss-3</strain>
    </source>
</reference>
<dbReference type="AlphaFoldDB" id="A0A165YSU8"/>
<dbReference type="Proteomes" id="UP000076798">
    <property type="component" value="Unassembled WGS sequence"/>
</dbReference>
<proteinExistence type="predicted"/>